<sequence>MGLKPKYQKGEKLLCYHGQLLYEAKCLKFEAKDGKTIHYFVHYNGWNKSWDEWVPESRIVKYNEEGLNKREALLKNQDNKKSGSSRSRKPKEKPSETKEKKVEPHEEEKAVTETSRKRRTTTAMPDASKEAKKKKIEVKIKKKPTKKEEKGKFHISIPDNLKATLAEEYKMIVEQSTLGKLPAVKSIDDIFSIYLNHKENITDEKTFDKLKEVTEGLKEYFESLLPTHLLYQQERKQHEELISSNPNVKLTRLYSIAHFLRLFVKFGDFLPYESYNDDNVKKLKTYVEDLLDYLNKEDSLTCF</sequence>
<dbReference type="Pfam" id="PF22732">
    <property type="entry name" value="MSL3_chromo-like"/>
    <property type="match status" value="1"/>
</dbReference>
<dbReference type="AlphaFoldDB" id="A0A7I8W893"/>
<dbReference type="InterPro" id="IPR000953">
    <property type="entry name" value="Chromo/chromo_shadow_dom"/>
</dbReference>
<keyword evidence="9" id="KW-1185">Reference proteome</keyword>
<feature type="compositionally biased region" description="Basic and acidic residues" evidence="6">
    <location>
        <begin position="71"/>
        <end position="81"/>
    </location>
</feature>
<dbReference type="SUPFAM" id="SSF54160">
    <property type="entry name" value="Chromo domain-like"/>
    <property type="match status" value="1"/>
</dbReference>
<evidence type="ECO:0000256" key="2">
    <source>
        <dbReference type="ARBA" id="ARBA00022853"/>
    </source>
</evidence>
<dbReference type="GO" id="GO:0006355">
    <property type="term" value="P:regulation of DNA-templated transcription"/>
    <property type="evidence" value="ECO:0007669"/>
    <property type="project" value="InterPro"/>
</dbReference>
<dbReference type="InterPro" id="IPR026541">
    <property type="entry name" value="MRG_dom"/>
</dbReference>
<evidence type="ECO:0000256" key="6">
    <source>
        <dbReference type="SAM" id="MobiDB-lite"/>
    </source>
</evidence>
<dbReference type="PIRSF" id="PIRSF038133">
    <property type="entry name" value="HAT_Nua4_EAF3/MRG15"/>
    <property type="match status" value="1"/>
</dbReference>
<dbReference type="PANTHER" id="PTHR10880:SF48">
    <property type="entry name" value="MORTALITY FACTOR 4 LIKE 2"/>
    <property type="match status" value="1"/>
</dbReference>
<keyword evidence="3" id="KW-0805">Transcription regulation</keyword>
<comment type="subcellular location">
    <subcellularLocation>
        <location evidence="1">Nucleus</location>
    </subcellularLocation>
</comment>
<keyword evidence="2" id="KW-0156">Chromatin regulator</keyword>
<feature type="region of interest" description="Disordered" evidence="6">
    <location>
        <begin position="71"/>
        <end position="136"/>
    </location>
</feature>
<proteinExistence type="predicted"/>
<feature type="compositionally biased region" description="Basic and acidic residues" evidence="6">
    <location>
        <begin position="92"/>
        <end position="115"/>
    </location>
</feature>
<evidence type="ECO:0000256" key="5">
    <source>
        <dbReference type="ARBA" id="ARBA00023242"/>
    </source>
</evidence>
<accession>A0A7I8W893</accession>
<keyword evidence="5" id="KW-0539">Nucleus</keyword>
<reference evidence="8 9" key="1">
    <citation type="submission" date="2020-08" db="EMBL/GenBank/DDBJ databases">
        <authorList>
            <person name="Hejnol A."/>
        </authorList>
    </citation>
    <scope>NUCLEOTIDE SEQUENCE [LARGE SCALE GENOMIC DNA]</scope>
</reference>
<dbReference type="InterPro" id="IPR008676">
    <property type="entry name" value="MRG"/>
</dbReference>
<organism evidence="8 9">
    <name type="scientific">Dimorphilus gyrociliatus</name>
    <dbReference type="NCBI Taxonomy" id="2664684"/>
    <lineage>
        <taxon>Eukaryota</taxon>
        <taxon>Metazoa</taxon>
        <taxon>Spiralia</taxon>
        <taxon>Lophotrochozoa</taxon>
        <taxon>Annelida</taxon>
        <taxon>Polychaeta</taxon>
        <taxon>Polychaeta incertae sedis</taxon>
        <taxon>Dinophilidae</taxon>
        <taxon>Dimorphilus</taxon>
    </lineage>
</organism>
<dbReference type="EMBL" id="CAJFCJ010000020">
    <property type="protein sequence ID" value="CAD5124391.1"/>
    <property type="molecule type" value="Genomic_DNA"/>
</dbReference>
<dbReference type="GO" id="GO:0006325">
    <property type="term" value="P:chromatin organization"/>
    <property type="evidence" value="ECO:0007669"/>
    <property type="project" value="UniProtKB-KW"/>
</dbReference>
<dbReference type="PANTHER" id="PTHR10880">
    <property type="entry name" value="MORTALITY FACTOR 4-LIKE PROTEIN"/>
    <property type="match status" value="1"/>
</dbReference>
<dbReference type="InterPro" id="IPR016197">
    <property type="entry name" value="Chromo-like_dom_sf"/>
</dbReference>
<dbReference type="Gene3D" id="2.30.30.140">
    <property type="match status" value="1"/>
</dbReference>
<gene>
    <name evidence="8" type="ORF">DGYR_LOCUS11937</name>
</gene>
<evidence type="ECO:0000256" key="3">
    <source>
        <dbReference type="ARBA" id="ARBA00023015"/>
    </source>
</evidence>
<dbReference type="InterPro" id="IPR038217">
    <property type="entry name" value="MRG_C_sf"/>
</dbReference>
<name>A0A7I8W893_9ANNE</name>
<dbReference type="GO" id="GO:0035267">
    <property type="term" value="C:NuA4 histone acetyltransferase complex"/>
    <property type="evidence" value="ECO:0007669"/>
    <property type="project" value="TreeGrafter"/>
</dbReference>
<evidence type="ECO:0000259" key="7">
    <source>
        <dbReference type="SMART" id="SM00298"/>
    </source>
</evidence>
<protein>
    <submittedName>
        <fullName evidence="8">DgyrCDS12679</fullName>
    </submittedName>
</protein>
<evidence type="ECO:0000256" key="4">
    <source>
        <dbReference type="ARBA" id="ARBA00023163"/>
    </source>
</evidence>
<dbReference type="InterPro" id="IPR053820">
    <property type="entry name" value="MSL3_chromo-like"/>
</dbReference>
<keyword evidence="4" id="KW-0804">Transcription</keyword>
<dbReference type="Pfam" id="PF05712">
    <property type="entry name" value="MRG"/>
    <property type="match status" value="1"/>
</dbReference>
<dbReference type="GO" id="GO:0005634">
    <property type="term" value="C:nucleus"/>
    <property type="evidence" value="ECO:0007669"/>
    <property type="project" value="UniProtKB-SubCell"/>
</dbReference>
<comment type="caution">
    <text evidence="8">The sequence shown here is derived from an EMBL/GenBank/DDBJ whole genome shotgun (WGS) entry which is preliminary data.</text>
</comment>
<dbReference type="PROSITE" id="PS51640">
    <property type="entry name" value="MRG"/>
    <property type="match status" value="1"/>
</dbReference>
<dbReference type="Gene3D" id="1.10.274.30">
    <property type="entry name" value="MRG domain"/>
    <property type="match status" value="1"/>
</dbReference>
<dbReference type="OrthoDB" id="124855at2759"/>
<dbReference type="Proteomes" id="UP000549394">
    <property type="component" value="Unassembled WGS sequence"/>
</dbReference>
<evidence type="ECO:0000313" key="8">
    <source>
        <dbReference type="EMBL" id="CAD5124391.1"/>
    </source>
</evidence>
<evidence type="ECO:0000313" key="9">
    <source>
        <dbReference type="Proteomes" id="UP000549394"/>
    </source>
</evidence>
<evidence type="ECO:0000256" key="1">
    <source>
        <dbReference type="ARBA" id="ARBA00004123"/>
    </source>
</evidence>
<dbReference type="SMART" id="SM00298">
    <property type="entry name" value="CHROMO"/>
    <property type="match status" value="1"/>
</dbReference>
<feature type="domain" description="Chromo" evidence="7">
    <location>
        <begin position="6"/>
        <end position="75"/>
    </location>
</feature>